<keyword evidence="2" id="KW-0813">Transport</keyword>
<dbReference type="PROSITE" id="PS00211">
    <property type="entry name" value="ABC_TRANSPORTER_1"/>
    <property type="match status" value="1"/>
</dbReference>
<keyword evidence="4" id="KW-0067">ATP-binding</keyword>
<comment type="caution">
    <text evidence="6">The sequence shown here is derived from an EMBL/GenBank/DDBJ whole genome shotgun (WGS) entry which is preliminary data.</text>
</comment>
<dbReference type="SUPFAM" id="SSF50331">
    <property type="entry name" value="MOP-like"/>
    <property type="match status" value="1"/>
</dbReference>
<feature type="domain" description="ABC transporter" evidence="5">
    <location>
        <begin position="6"/>
        <end position="236"/>
    </location>
</feature>
<dbReference type="GO" id="GO:0015847">
    <property type="term" value="P:putrescine transport"/>
    <property type="evidence" value="ECO:0007669"/>
    <property type="project" value="UniProtKB-ARBA"/>
</dbReference>
<keyword evidence="3" id="KW-0547">Nucleotide-binding</keyword>
<comment type="similarity">
    <text evidence="1">Belongs to the ABC transporter superfamily.</text>
</comment>
<evidence type="ECO:0000313" key="7">
    <source>
        <dbReference type="Proteomes" id="UP000249299"/>
    </source>
</evidence>
<dbReference type="SUPFAM" id="SSF52540">
    <property type="entry name" value="P-loop containing nucleoside triphosphate hydrolases"/>
    <property type="match status" value="1"/>
</dbReference>
<dbReference type="EMBL" id="NPEV01000001">
    <property type="protein sequence ID" value="RAI30193.1"/>
    <property type="molecule type" value="Genomic_DNA"/>
</dbReference>
<sequence>MSDPILELRGLHKRFGTAVPADDFSMDVDRGEFFTMLGPSGSGKSTILRMIAGLEYPDRGSIVINGRDMTRVPPWDRHLGMVFQNYAIFPHLNVGENVAYGLRKTGSSKADARIRVEELLSLVGLEGFGKRNIAQLSGGEQQRVAIARALAPNPSILLLDEPLSALDEKIRREMQDELRNIHQRTGTTFIYVTHDQEEALTMSDRVAVLNAGAYVQCDTPKEIFRYPRTPFVAHFFRGCNVLKAEYHRRDGKVVVSLAGAEAVVDPRGRDLSSGCLAIRGETVHFGPPAAASNMALNATIEAITYRGLYSNYHLKLADGQTLEATLSQRSSMAVGDTVYISIHADNLVVLEPD</sequence>
<gene>
    <name evidence="6" type="ORF">CH339_01315</name>
</gene>
<proteinExistence type="inferred from homology"/>
<dbReference type="PANTHER" id="PTHR42781:SF4">
    <property type="entry name" value="SPERMIDINE_PUTRESCINE IMPORT ATP-BINDING PROTEIN POTA"/>
    <property type="match status" value="1"/>
</dbReference>
<accession>A0A327JXF6</accession>
<dbReference type="RefSeq" id="WP_111432448.1">
    <property type="nucleotide sequence ID" value="NZ_JACIGG010000001.1"/>
</dbReference>
<dbReference type="Pfam" id="PF08402">
    <property type="entry name" value="TOBE_2"/>
    <property type="match status" value="1"/>
</dbReference>
<name>A0A327JXF6_9HYPH</name>
<evidence type="ECO:0000256" key="1">
    <source>
        <dbReference type="ARBA" id="ARBA00005417"/>
    </source>
</evidence>
<dbReference type="InterPro" id="IPR003593">
    <property type="entry name" value="AAA+_ATPase"/>
</dbReference>
<dbReference type="SMART" id="SM00382">
    <property type="entry name" value="AAA"/>
    <property type="match status" value="1"/>
</dbReference>
<dbReference type="GO" id="GO:0005524">
    <property type="term" value="F:ATP binding"/>
    <property type="evidence" value="ECO:0007669"/>
    <property type="project" value="UniProtKB-KW"/>
</dbReference>
<dbReference type="GO" id="GO:0022857">
    <property type="term" value="F:transmembrane transporter activity"/>
    <property type="evidence" value="ECO:0007669"/>
    <property type="project" value="InterPro"/>
</dbReference>
<dbReference type="PROSITE" id="PS50893">
    <property type="entry name" value="ABC_TRANSPORTER_2"/>
    <property type="match status" value="1"/>
</dbReference>
<dbReference type="OrthoDB" id="9802264at2"/>
<dbReference type="Pfam" id="PF00005">
    <property type="entry name" value="ABC_tran"/>
    <property type="match status" value="1"/>
</dbReference>
<evidence type="ECO:0000256" key="3">
    <source>
        <dbReference type="ARBA" id="ARBA00022741"/>
    </source>
</evidence>
<evidence type="ECO:0000259" key="5">
    <source>
        <dbReference type="PROSITE" id="PS50893"/>
    </source>
</evidence>
<evidence type="ECO:0000256" key="2">
    <source>
        <dbReference type="ARBA" id="ARBA00022448"/>
    </source>
</evidence>
<dbReference type="Gene3D" id="3.40.50.300">
    <property type="entry name" value="P-loop containing nucleotide triphosphate hydrolases"/>
    <property type="match status" value="1"/>
</dbReference>
<evidence type="ECO:0000313" key="6">
    <source>
        <dbReference type="EMBL" id="RAI30193.1"/>
    </source>
</evidence>
<dbReference type="GO" id="GO:0016887">
    <property type="term" value="F:ATP hydrolysis activity"/>
    <property type="evidence" value="ECO:0007669"/>
    <property type="project" value="InterPro"/>
</dbReference>
<dbReference type="InterPro" id="IPR017871">
    <property type="entry name" value="ABC_transporter-like_CS"/>
</dbReference>
<dbReference type="InterPro" id="IPR003439">
    <property type="entry name" value="ABC_transporter-like_ATP-bd"/>
</dbReference>
<reference evidence="6 7" key="1">
    <citation type="submission" date="2017-07" db="EMBL/GenBank/DDBJ databases">
        <title>Draft Genome Sequences of Select Purple Nonsulfur Bacteria.</title>
        <authorList>
            <person name="Lasarre B."/>
            <person name="Mckinlay J.B."/>
        </authorList>
    </citation>
    <scope>NUCLEOTIDE SEQUENCE [LARGE SCALE GENOMIC DNA]</scope>
    <source>
        <strain evidence="6 7">DSM 11290</strain>
    </source>
</reference>
<dbReference type="PANTHER" id="PTHR42781">
    <property type="entry name" value="SPERMIDINE/PUTRESCINE IMPORT ATP-BINDING PROTEIN POTA"/>
    <property type="match status" value="1"/>
</dbReference>
<dbReference type="InterPro" id="IPR013611">
    <property type="entry name" value="Transp-assoc_OB_typ2"/>
</dbReference>
<dbReference type="InterPro" id="IPR050093">
    <property type="entry name" value="ABC_SmlMolc_Importer"/>
</dbReference>
<dbReference type="Proteomes" id="UP000249299">
    <property type="component" value="Unassembled WGS sequence"/>
</dbReference>
<dbReference type="InterPro" id="IPR008995">
    <property type="entry name" value="Mo/tungstate-bd_C_term_dom"/>
</dbReference>
<dbReference type="AlphaFoldDB" id="A0A327JXF6"/>
<evidence type="ECO:0000256" key="4">
    <source>
        <dbReference type="ARBA" id="ARBA00022840"/>
    </source>
</evidence>
<dbReference type="GO" id="GO:0043190">
    <property type="term" value="C:ATP-binding cassette (ABC) transporter complex"/>
    <property type="evidence" value="ECO:0007669"/>
    <property type="project" value="InterPro"/>
</dbReference>
<organism evidence="6 7">
    <name type="scientific">Rhodobium orientis</name>
    <dbReference type="NCBI Taxonomy" id="34017"/>
    <lineage>
        <taxon>Bacteria</taxon>
        <taxon>Pseudomonadati</taxon>
        <taxon>Pseudomonadota</taxon>
        <taxon>Alphaproteobacteria</taxon>
        <taxon>Hyphomicrobiales</taxon>
        <taxon>Rhodobiaceae</taxon>
        <taxon>Rhodobium</taxon>
    </lineage>
</organism>
<dbReference type="FunFam" id="3.40.50.300:FF:000133">
    <property type="entry name" value="Spermidine/putrescine import ATP-binding protein PotA"/>
    <property type="match status" value="1"/>
</dbReference>
<keyword evidence="7" id="KW-1185">Reference proteome</keyword>
<protein>
    <recommendedName>
        <fullName evidence="5">ABC transporter domain-containing protein</fullName>
    </recommendedName>
</protein>
<dbReference type="InterPro" id="IPR027417">
    <property type="entry name" value="P-loop_NTPase"/>
</dbReference>